<protein>
    <submittedName>
        <fullName evidence="1">Uncharacterized protein</fullName>
    </submittedName>
</protein>
<reference evidence="2" key="1">
    <citation type="submission" date="2017-11" db="EMBL/GenBank/DDBJ databases">
        <authorList>
            <person name="Lima N.C."/>
            <person name="Parody-Merino A.M."/>
            <person name="Battley P.F."/>
            <person name="Fidler A.E."/>
            <person name="Prosdocimi F."/>
        </authorList>
    </citation>
    <scope>NUCLEOTIDE SEQUENCE [LARGE SCALE GENOMIC DNA]</scope>
</reference>
<sequence length="181" mass="20003">MIWEGLLEIIWSNPLPKQVHPEQVTQECVQAGLNVSREGDSTSSLGSLFQGSEIFLSYQTSIFTTQTACHVKMNYFIFSDGALVKHHAPLAFASFNLGGVATALAGEDRGKKVVVHLSLLHIPVCSCLVLRNPEAEAEVVRNLYNIKKCSDGDVDFRCSMRQDRKADSMEMLIMITAQPES</sequence>
<dbReference type="Proteomes" id="UP000233556">
    <property type="component" value="Unassembled WGS sequence"/>
</dbReference>
<gene>
    <name evidence="1" type="ORF">llap_14970</name>
</gene>
<evidence type="ECO:0000313" key="1">
    <source>
        <dbReference type="EMBL" id="PKU34726.1"/>
    </source>
</evidence>
<proteinExistence type="predicted"/>
<keyword evidence="2" id="KW-1185">Reference proteome</keyword>
<evidence type="ECO:0000313" key="2">
    <source>
        <dbReference type="Proteomes" id="UP000233556"/>
    </source>
</evidence>
<reference evidence="2" key="2">
    <citation type="submission" date="2017-12" db="EMBL/GenBank/DDBJ databases">
        <title>Genome sequence of the Bar-tailed Godwit (Limosa lapponica baueri).</title>
        <authorList>
            <person name="Lima N.C.B."/>
            <person name="Parody-Merino A.M."/>
            <person name="Battley P.F."/>
            <person name="Fidler A.E."/>
            <person name="Prosdocimi F."/>
        </authorList>
    </citation>
    <scope>NUCLEOTIDE SEQUENCE [LARGE SCALE GENOMIC DNA]</scope>
</reference>
<accession>A0A2I0TLQ3</accession>
<dbReference type="EMBL" id="KZ508854">
    <property type="protein sequence ID" value="PKU34726.1"/>
    <property type="molecule type" value="Genomic_DNA"/>
</dbReference>
<organism evidence="1 2">
    <name type="scientific">Limosa lapponica baueri</name>
    <dbReference type="NCBI Taxonomy" id="1758121"/>
    <lineage>
        <taxon>Eukaryota</taxon>
        <taxon>Metazoa</taxon>
        <taxon>Chordata</taxon>
        <taxon>Craniata</taxon>
        <taxon>Vertebrata</taxon>
        <taxon>Euteleostomi</taxon>
        <taxon>Archelosauria</taxon>
        <taxon>Archosauria</taxon>
        <taxon>Dinosauria</taxon>
        <taxon>Saurischia</taxon>
        <taxon>Theropoda</taxon>
        <taxon>Coelurosauria</taxon>
        <taxon>Aves</taxon>
        <taxon>Neognathae</taxon>
        <taxon>Neoaves</taxon>
        <taxon>Charadriiformes</taxon>
        <taxon>Scolopacidae</taxon>
        <taxon>Limosa</taxon>
    </lineage>
</organism>
<name>A0A2I0TLQ3_LIMLA</name>
<dbReference type="AlphaFoldDB" id="A0A2I0TLQ3"/>